<dbReference type="EMBL" id="DUZY01000006">
    <property type="protein sequence ID" value="DAD42174.1"/>
    <property type="molecule type" value="Genomic_DNA"/>
</dbReference>
<evidence type="ECO:0000313" key="2">
    <source>
        <dbReference type="EMBL" id="DAD42174.1"/>
    </source>
</evidence>
<dbReference type="Proteomes" id="UP000607653">
    <property type="component" value="Unassembled WGS sequence"/>
</dbReference>
<keyword evidence="1" id="KW-0812">Transmembrane</keyword>
<keyword evidence="3" id="KW-1185">Reference proteome</keyword>
<name>A0A822Z717_NELNU</name>
<proteinExistence type="predicted"/>
<reference evidence="2 3" key="1">
    <citation type="journal article" date="2020" name="Mol. Biol. Evol.">
        <title>Distinct Expression and Methylation Patterns for Genes with Different Fates following a Single Whole-Genome Duplication in Flowering Plants.</title>
        <authorList>
            <person name="Shi T."/>
            <person name="Rahmani R.S."/>
            <person name="Gugger P.F."/>
            <person name="Wang M."/>
            <person name="Li H."/>
            <person name="Zhang Y."/>
            <person name="Li Z."/>
            <person name="Wang Q."/>
            <person name="Van de Peer Y."/>
            <person name="Marchal K."/>
            <person name="Chen J."/>
        </authorList>
    </citation>
    <scope>NUCLEOTIDE SEQUENCE [LARGE SCALE GENOMIC DNA]</scope>
    <source>
        <tissue evidence="2">Leaf</tissue>
    </source>
</reference>
<evidence type="ECO:0000256" key="1">
    <source>
        <dbReference type="SAM" id="Phobius"/>
    </source>
</evidence>
<gene>
    <name evidence="2" type="ORF">HUJ06_000404</name>
</gene>
<organism evidence="2 3">
    <name type="scientific">Nelumbo nucifera</name>
    <name type="common">Sacred lotus</name>
    <dbReference type="NCBI Taxonomy" id="4432"/>
    <lineage>
        <taxon>Eukaryota</taxon>
        <taxon>Viridiplantae</taxon>
        <taxon>Streptophyta</taxon>
        <taxon>Embryophyta</taxon>
        <taxon>Tracheophyta</taxon>
        <taxon>Spermatophyta</taxon>
        <taxon>Magnoliopsida</taxon>
        <taxon>Proteales</taxon>
        <taxon>Nelumbonaceae</taxon>
        <taxon>Nelumbo</taxon>
    </lineage>
</organism>
<sequence length="216" mass="24241">MLWSPVLLPGELFLLKTEQNKHLFLLKTKEEEEEEEEVKNEPSELSLSLPMAAGALLVAVDGGRVKGVRVLCTRECTGHLNPPIRFDHVNHPNINGQTRVNLDSTVQSNMNQSQHDPLVASKARKPHIARFLSDFPLELSSFHRTLSTHRTLPPSMARKALAIDAIDGDKESSDSLSDILFSSSLLTSSSGGRFLLPFFFFLQVFILFYFQQKQPI</sequence>
<keyword evidence="1" id="KW-1133">Transmembrane helix</keyword>
<comment type="caution">
    <text evidence="2">The sequence shown here is derived from an EMBL/GenBank/DDBJ whole genome shotgun (WGS) entry which is preliminary data.</text>
</comment>
<evidence type="ECO:0000313" key="3">
    <source>
        <dbReference type="Proteomes" id="UP000607653"/>
    </source>
</evidence>
<keyword evidence="1" id="KW-0472">Membrane</keyword>
<feature type="transmembrane region" description="Helical" evidence="1">
    <location>
        <begin position="194"/>
        <end position="210"/>
    </location>
</feature>
<dbReference type="AlphaFoldDB" id="A0A822Z717"/>
<protein>
    <submittedName>
        <fullName evidence="2">Uncharacterized protein</fullName>
    </submittedName>
</protein>
<accession>A0A822Z717</accession>